<dbReference type="GO" id="GO:0031293">
    <property type="term" value="P:membrane protein intracellular domain proteolysis"/>
    <property type="evidence" value="ECO:0007669"/>
    <property type="project" value="TreeGrafter"/>
</dbReference>
<feature type="transmembrane region" description="Helical" evidence="1">
    <location>
        <begin position="259"/>
        <end position="283"/>
    </location>
</feature>
<evidence type="ECO:0000256" key="1">
    <source>
        <dbReference type="SAM" id="Phobius"/>
    </source>
</evidence>
<evidence type="ECO:0000313" key="2">
    <source>
        <dbReference type="EMBL" id="MEF7616675.1"/>
    </source>
</evidence>
<gene>
    <name evidence="2" type="ORF">V4F39_22365</name>
</gene>
<name>A0AAW9QQ03_9BURK</name>
<comment type="caution">
    <text evidence="2">The sequence shown here is derived from an EMBL/GenBank/DDBJ whole genome shotgun (WGS) entry which is preliminary data.</text>
</comment>
<dbReference type="GO" id="GO:0004222">
    <property type="term" value="F:metalloendopeptidase activity"/>
    <property type="evidence" value="ECO:0007669"/>
    <property type="project" value="InterPro"/>
</dbReference>
<proteinExistence type="predicted"/>
<dbReference type="InterPro" id="IPR001193">
    <property type="entry name" value="MBTPS2"/>
</dbReference>
<dbReference type="AlphaFoldDB" id="A0AAW9QQ03"/>
<feature type="transmembrane region" description="Helical" evidence="1">
    <location>
        <begin position="393"/>
        <end position="413"/>
    </location>
</feature>
<keyword evidence="1" id="KW-0472">Membrane</keyword>
<feature type="transmembrane region" description="Helical" evidence="1">
    <location>
        <begin position="434"/>
        <end position="452"/>
    </location>
</feature>
<feature type="transmembrane region" description="Helical" evidence="1">
    <location>
        <begin position="158"/>
        <end position="179"/>
    </location>
</feature>
<dbReference type="InterPro" id="IPR008792">
    <property type="entry name" value="PQQD"/>
</dbReference>
<accession>A0AAW9QQ03</accession>
<dbReference type="EMBL" id="JAZIBG010000048">
    <property type="protein sequence ID" value="MEF7616675.1"/>
    <property type="molecule type" value="Genomic_DNA"/>
</dbReference>
<feature type="transmembrane region" description="Helical" evidence="1">
    <location>
        <begin position="233"/>
        <end position="253"/>
    </location>
</feature>
<evidence type="ECO:0000313" key="3">
    <source>
        <dbReference type="Proteomes" id="UP001336250"/>
    </source>
</evidence>
<dbReference type="GO" id="GO:0005737">
    <property type="term" value="C:cytoplasm"/>
    <property type="evidence" value="ECO:0007669"/>
    <property type="project" value="TreeGrafter"/>
</dbReference>
<feature type="transmembrane region" description="Helical" evidence="1">
    <location>
        <begin position="366"/>
        <end position="387"/>
    </location>
</feature>
<dbReference type="RefSeq" id="WP_332292228.1">
    <property type="nucleotide sequence ID" value="NZ_JAZIBG010000048.1"/>
</dbReference>
<reference evidence="2 3" key="1">
    <citation type="submission" date="2024-02" db="EMBL/GenBank/DDBJ databases">
        <title>Genome sequence of Aquincola sp. MAHUQ-54.</title>
        <authorList>
            <person name="Huq M.A."/>
        </authorList>
    </citation>
    <scope>NUCLEOTIDE SEQUENCE [LARGE SCALE GENOMIC DNA]</scope>
    <source>
        <strain evidence="2 3">MAHUQ-54</strain>
    </source>
</reference>
<dbReference type="PANTHER" id="PTHR13325:SF3">
    <property type="entry name" value="MEMBRANE-BOUND TRANSCRIPTION FACTOR SITE-2 PROTEASE"/>
    <property type="match status" value="1"/>
</dbReference>
<keyword evidence="1" id="KW-0812">Transmembrane</keyword>
<dbReference type="GO" id="GO:0016020">
    <property type="term" value="C:membrane"/>
    <property type="evidence" value="ECO:0007669"/>
    <property type="project" value="InterPro"/>
</dbReference>
<dbReference type="InterPro" id="IPR041881">
    <property type="entry name" value="PqqD_sf"/>
</dbReference>
<dbReference type="PANTHER" id="PTHR13325">
    <property type="entry name" value="PROTEASE M50 MEMBRANE-BOUND TRANSCRIPTION FACTOR SITE 2 PROTEASE"/>
    <property type="match status" value="1"/>
</dbReference>
<dbReference type="Pfam" id="PF05402">
    <property type="entry name" value="PqqD"/>
    <property type="match status" value="1"/>
</dbReference>
<keyword evidence="3" id="KW-1185">Reference proteome</keyword>
<dbReference type="Gene3D" id="1.10.10.1150">
    <property type="entry name" value="Coenzyme PQQ synthesis protein D (PqqD)"/>
    <property type="match status" value="1"/>
</dbReference>
<protein>
    <submittedName>
        <fullName evidence="2">PqqD family peptide modification chaperone</fullName>
    </submittedName>
</protein>
<keyword evidence="1" id="KW-1133">Transmembrane helix</keyword>
<dbReference type="Proteomes" id="UP001336250">
    <property type="component" value="Unassembled WGS sequence"/>
</dbReference>
<sequence>MTTHGQALSSTHWWRVAPLKPRLRGHVQIHRHVYRGRTWYVVEDRVAAKFYRFNFASYRVIDLFDGRRSLQEVWDRLAAEIGEDTPTQEEVVQLLGQLHTADLLQFDVTPDAAELLERRGKERRKRFIGRFLNPMSIRFPLFDPDRFLAWLARVMQPLLGWPGALLWIAAVLPALLLVPSHWPDLTQNFGEQLLAADNLLLMALVFPLLKACHELGHGLALKRRGSEVHEMGVMLLVFFPVPYVDASGASAYADKRDRMLVGAAGMLAEIFLAALAFYAWLLLEPGLARSLAYNVVVIGSVTTVLFNANPLLRYDGYYVLMDAIEVPNLGQRANRFWLRMIEERVFGVPPSPKAEAADLPAERRWFWFYAPAALVYRLSVSLGIALFIATEYFFFGVAMALWTVGSSIVWPLGKGLAALWREPRFRARATRVRAVLAGTVAVAGIALFVVPMPHHTHAEGVVWAPEDAILRAGGSGFVTRLRAEPGDRIEPGQVLLESVDPELRARLAEQEAKREEAQSRVDAAWGVAPARAGQLQDALHREHAALQRLQDDAALLTLRARAGGELMAGTWHDLPQRYVKKGEVLGYVVGEYVPVVRVVVQQDGVDPVRLATRAVEVKLPQAVGQTLQGRLLREVPKAGTELPSAALGQRGGGEIALDPSDEKGLKALKSVFEFEVELPPGTPVRFLGSRAWVRFAHPAEPIGQRWLRGLRRLFLSHFGV</sequence>
<organism evidence="2 3">
    <name type="scientific">Aquincola agrisoli</name>
    <dbReference type="NCBI Taxonomy" id="3119538"/>
    <lineage>
        <taxon>Bacteria</taxon>
        <taxon>Pseudomonadati</taxon>
        <taxon>Pseudomonadota</taxon>
        <taxon>Betaproteobacteria</taxon>
        <taxon>Burkholderiales</taxon>
        <taxon>Sphaerotilaceae</taxon>
        <taxon>Aquincola</taxon>
    </lineage>
</organism>